<dbReference type="InterPro" id="IPR014710">
    <property type="entry name" value="RmlC-like_jellyroll"/>
</dbReference>
<reference evidence="3 4" key="1">
    <citation type="journal article" date="2014" name="PLoS ONE">
        <title>Physiological and genomic features of a novel sulfur-oxidizing gammaproteobacterium belonging to a previously uncultivated symbiotic lineage isolated from a hydrothermal vent.</title>
        <authorList>
            <person name="Nunoura T."/>
            <person name="Takaki Y."/>
            <person name="Kazama H."/>
            <person name="Kakuta J."/>
            <person name="Shimamura S."/>
            <person name="Makita H."/>
            <person name="Hirai M."/>
            <person name="Miyazaki M."/>
            <person name="Takai K."/>
        </authorList>
    </citation>
    <scope>NUCLEOTIDE SEQUENCE [LARGE SCALE GENOMIC DNA]</scope>
    <source>
        <strain evidence="3 4">Hiromi1</strain>
    </source>
</reference>
<dbReference type="InterPro" id="IPR051610">
    <property type="entry name" value="GPI/OXD"/>
</dbReference>
<dbReference type="Gene3D" id="2.60.120.10">
    <property type="entry name" value="Jelly Rolls"/>
    <property type="match status" value="1"/>
</dbReference>
<dbReference type="KEGG" id="tbn:TBH_C2312"/>
<accession>A0A7U6GKB2</accession>
<dbReference type="GO" id="GO:0046872">
    <property type="term" value="F:metal ion binding"/>
    <property type="evidence" value="ECO:0007669"/>
    <property type="project" value="UniProtKB-KW"/>
</dbReference>
<organism evidence="3 4">
    <name type="scientific">Thiolapillus brandeum</name>
    <dbReference type="NCBI Taxonomy" id="1076588"/>
    <lineage>
        <taxon>Bacteria</taxon>
        <taxon>Pseudomonadati</taxon>
        <taxon>Pseudomonadota</taxon>
        <taxon>Gammaproteobacteria</taxon>
        <taxon>Chromatiales</taxon>
        <taxon>Sedimenticolaceae</taxon>
        <taxon>Thiolapillus</taxon>
    </lineage>
</organism>
<gene>
    <name evidence="3" type="ORF">TBH_C2312</name>
</gene>
<evidence type="ECO:0000256" key="1">
    <source>
        <dbReference type="ARBA" id="ARBA00022723"/>
    </source>
</evidence>
<dbReference type="Proteomes" id="UP000031631">
    <property type="component" value="Chromosome"/>
</dbReference>
<sequence length="158" mass="17430">MSKGHRPIAALDIPLPRRTTAYPPPFDSLVAGRRKRKLGDYFNLKNFGVNLTILEPGAVSALAHHHSLQDEFIHVLEGNPTLIIGDSEYLLSPGDCCGFPSGQGIAAQLVNHSDQPASFLEIGDRTAEDEVVYPDDDLKAVQLPDGRWQFLHRDDSPY</sequence>
<dbReference type="SUPFAM" id="SSF51182">
    <property type="entry name" value="RmlC-like cupins"/>
    <property type="match status" value="1"/>
</dbReference>
<protein>
    <recommendedName>
        <fullName evidence="2">Cupin type-2 domain-containing protein</fullName>
    </recommendedName>
</protein>
<dbReference type="PANTHER" id="PTHR35848">
    <property type="entry name" value="OXALATE-BINDING PROTEIN"/>
    <property type="match status" value="1"/>
</dbReference>
<evidence type="ECO:0000313" key="3">
    <source>
        <dbReference type="EMBL" id="BAO45223.1"/>
    </source>
</evidence>
<dbReference type="CDD" id="cd02224">
    <property type="entry name" value="cupin_SPO2919-like"/>
    <property type="match status" value="1"/>
</dbReference>
<dbReference type="InterPro" id="IPR011051">
    <property type="entry name" value="RmlC_Cupin_sf"/>
</dbReference>
<dbReference type="AlphaFoldDB" id="A0A7U6GKB2"/>
<evidence type="ECO:0000259" key="2">
    <source>
        <dbReference type="Pfam" id="PF07883"/>
    </source>
</evidence>
<dbReference type="RefSeq" id="WP_041068619.1">
    <property type="nucleotide sequence ID" value="NZ_AP012273.1"/>
</dbReference>
<proteinExistence type="predicted"/>
<dbReference type="InterPro" id="IPR013096">
    <property type="entry name" value="Cupin_2"/>
</dbReference>
<name>A0A7U6GKB2_9GAMM</name>
<feature type="domain" description="Cupin type-2" evidence="2">
    <location>
        <begin position="51"/>
        <end position="122"/>
    </location>
</feature>
<dbReference type="Pfam" id="PF07883">
    <property type="entry name" value="Cupin_2"/>
    <property type="match status" value="1"/>
</dbReference>
<dbReference type="OrthoDB" id="116921at2"/>
<dbReference type="EMBL" id="AP012273">
    <property type="protein sequence ID" value="BAO45223.1"/>
    <property type="molecule type" value="Genomic_DNA"/>
</dbReference>
<keyword evidence="4" id="KW-1185">Reference proteome</keyword>
<evidence type="ECO:0000313" key="4">
    <source>
        <dbReference type="Proteomes" id="UP000031631"/>
    </source>
</evidence>
<keyword evidence="1" id="KW-0479">Metal-binding</keyword>
<dbReference type="PANTHER" id="PTHR35848:SF9">
    <property type="entry name" value="SLL1358 PROTEIN"/>
    <property type="match status" value="1"/>
</dbReference>